<feature type="signal peptide" evidence="1">
    <location>
        <begin position="1"/>
        <end position="25"/>
    </location>
</feature>
<dbReference type="AlphaFoldDB" id="A0A3E4Z3L0"/>
<dbReference type="Gene3D" id="2.60.40.2030">
    <property type="match status" value="1"/>
</dbReference>
<protein>
    <submittedName>
        <fullName evidence="3">DUF4929 domain-containing protein</fullName>
    </submittedName>
</protein>
<dbReference type="Pfam" id="PF16372">
    <property type="entry name" value="DUF4984"/>
    <property type="match status" value="1"/>
</dbReference>
<gene>
    <name evidence="3" type="ORF">DXB87_16955</name>
</gene>
<dbReference type="RefSeq" id="WP_117703028.1">
    <property type="nucleotide sequence ID" value="NZ_QSTW01000040.1"/>
</dbReference>
<dbReference type="InterPro" id="IPR038081">
    <property type="entry name" value="CalX-like_sf"/>
</dbReference>
<dbReference type="Proteomes" id="UP000260814">
    <property type="component" value="Unassembled WGS sequence"/>
</dbReference>
<organism evidence="3 4">
    <name type="scientific">Phocaeicola plebeius</name>
    <dbReference type="NCBI Taxonomy" id="310297"/>
    <lineage>
        <taxon>Bacteria</taxon>
        <taxon>Pseudomonadati</taxon>
        <taxon>Bacteroidota</taxon>
        <taxon>Bacteroidia</taxon>
        <taxon>Bacteroidales</taxon>
        <taxon>Bacteroidaceae</taxon>
        <taxon>Phocaeicola</taxon>
    </lineage>
</organism>
<evidence type="ECO:0000256" key="1">
    <source>
        <dbReference type="SAM" id="SignalP"/>
    </source>
</evidence>
<dbReference type="PROSITE" id="PS51257">
    <property type="entry name" value="PROKAR_LIPOPROTEIN"/>
    <property type="match status" value="1"/>
</dbReference>
<keyword evidence="1" id="KW-0732">Signal</keyword>
<evidence type="ECO:0000259" key="2">
    <source>
        <dbReference type="Pfam" id="PF16372"/>
    </source>
</evidence>
<proteinExistence type="predicted"/>
<evidence type="ECO:0000313" key="4">
    <source>
        <dbReference type="Proteomes" id="UP000260814"/>
    </source>
</evidence>
<sequence length="315" mass="35544">MRKINYGLMAMLAVLLFATSSCGDADRQTYDGPNYVLFSDTLTVLAVQNNEEVFDIPVAATQACDYDRTMAVEVIEKKSNAIEGKHYTIESNTITIKAGERSANVRIRGNYDAIAVTDSLGLTLRLLTEKENQWNMYENNYEAKVVLQKCCPFDINLFNGYAVLTSTYMQEFMANVDSRLVKTVIDTEEENTIIMKDFFYDGYDVKIRFTTNDILNPLIEMDEQVFASTAEAFGTNYGDGYIHLYQPKSGLSYYSACEKFIFQYFTLYVPGMAGNNVVGTFASAIEWVSADEAKKLYLEGSMLVSESVKTDFEKK</sequence>
<name>A0A3E4Z3L0_9BACT</name>
<comment type="caution">
    <text evidence="3">The sequence shown here is derived from an EMBL/GenBank/DDBJ whole genome shotgun (WGS) entry which is preliminary data.</text>
</comment>
<dbReference type="EMBL" id="QSTW01000040">
    <property type="protein sequence ID" value="RGM84727.1"/>
    <property type="molecule type" value="Genomic_DNA"/>
</dbReference>
<dbReference type="InterPro" id="IPR032283">
    <property type="entry name" value="DUF4984"/>
</dbReference>
<accession>A0A3E4Z3L0</accession>
<reference evidence="3 4" key="1">
    <citation type="submission" date="2018-08" db="EMBL/GenBank/DDBJ databases">
        <title>A genome reference for cultivated species of the human gut microbiota.</title>
        <authorList>
            <person name="Zou Y."/>
            <person name="Xue W."/>
            <person name="Luo G."/>
        </authorList>
    </citation>
    <scope>NUCLEOTIDE SEQUENCE [LARGE SCALE GENOMIC DNA]</scope>
    <source>
        <strain evidence="3 4">OM06-2</strain>
    </source>
</reference>
<feature type="domain" description="DUF4984" evidence="2">
    <location>
        <begin position="141"/>
        <end position="296"/>
    </location>
</feature>
<feature type="chain" id="PRO_5017574333" evidence="1">
    <location>
        <begin position="26"/>
        <end position="315"/>
    </location>
</feature>
<evidence type="ECO:0000313" key="3">
    <source>
        <dbReference type="EMBL" id="RGM84727.1"/>
    </source>
</evidence>